<dbReference type="PANTHER" id="PTHR37307">
    <property type="entry name" value="CELL DIVISION PROTEIN WHIA-RELATED"/>
    <property type="match status" value="1"/>
</dbReference>
<dbReference type="Pfam" id="PF10298">
    <property type="entry name" value="WhiA_N"/>
    <property type="match status" value="1"/>
</dbReference>
<dbReference type="Pfam" id="PF14527">
    <property type="entry name" value="LAGLIDADG_WhiA"/>
    <property type="match status" value="1"/>
</dbReference>
<evidence type="ECO:0000256" key="1">
    <source>
        <dbReference type="ARBA" id="ARBA00022618"/>
    </source>
</evidence>
<dbReference type="EMBL" id="JAFHAP010000011">
    <property type="protein sequence ID" value="MBN2910269.1"/>
    <property type="molecule type" value="Genomic_DNA"/>
</dbReference>
<dbReference type="PANTHER" id="PTHR37307:SF1">
    <property type="entry name" value="CELL DIVISION PROTEIN WHIA-RELATED"/>
    <property type="match status" value="1"/>
</dbReference>
<evidence type="ECO:0000259" key="5">
    <source>
        <dbReference type="Pfam" id="PF02650"/>
    </source>
</evidence>
<keyword evidence="1 4" id="KW-0132">Cell division</keyword>
<organism evidence="8 9">
    <name type="scientific">Polycladomyces zharkentensis</name>
    <dbReference type="NCBI Taxonomy" id="2807616"/>
    <lineage>
        <taxon>Bacteria</taxon>
        <taxon>Bacillati</taxon>
        <taxon>Bacillota</taxon>
        <taxon>Bacilli</taxon>
        <taxon>Bacillales</taxon>
        <taxon>Thermoactinomycetaceae</taxon>
        <taxon>Polycladomyces</taxon>
    </lineage>
</organism>
<evidence type="ECO:0000313" key="9">
    <source>
        <dbReference type="Proteomes" id="UP001177120"/>
    </source>
</evidence>
<evidence type="ECO:0000313" key="8">
    <source>
        <dbReference type="EMBL" id="MBN2910269.1"/>
    </source>
</evidence>
<evidence type="ECO:0000259" key="7">
    <source>
        <dbReference type="Pfam" id="PF14527"/>
    </source>
</evidence>
<dbReference type="SUPFAM" id="SSF55608">
    <property type="entry name" value="Homing endonucleases"/>
    <property type="match status" value="1"/>
</dbReference>
<keyword evidence="3 4" id="KW-0131">Cell cycle</keyword>
<protein>
    <recommendedName>
        <fullName evidence="4">Probable cell division protein WhiA</fullName>
    </recommendedName>
</protein>
<dbReference type="InterPro" id="IPR003802">
    <property type="entry name" value="Sporulation_regulator_WhiA"/>
</dbReference>
<dbReference type="Pfam" id="PF02650">
    <property type="entry name" value="HTH_WhiA"/>
    <property type="match status" value="1"/>
</dbReference>
<feature type="domain" description="Sporulation transcription regulator WhiA N-terminal" evidence="6">
    <location>
        <begin position="18"/>
        <end position="103"/>
    </location>
</feature>
<keyword evidence="9" id="KW-1185">Reference proteome</keyword>
<comment type="similarity">
    <text evidence="4">Belongs to the WhiA family.</text>
</comment>
<dbReference type="GO" id="GO:0003677">
    <property type="term" value="F:DNA binding"/>
    <property type="evidence" value="ECO:0007669"/>
    <property type="project" value="UniProtKB-KW"/>
</dbReference>
<evidence type="ECO:0000259" key="6">
    <source>
        <dbReference type="Pfam" id="PF10298"/>
    </source>
</evidence>
<comment type="function">
    <text evidence="4">Involved in cell division and chromosome segregation.</text>
</comment>
<accession>A0ABS2WL57</accession>
<evidence type="ECO:0000256" key="2">
    <source>
        <dbReference type="ARBA" id="ARBA00023125"/>
    </source>
</evidence>
<proteinExistence type="inferred from homology"/>
<dbReference type="Gene3D" id="3.10.28.10">
    <property type="entry name" value="Homing endonucleases"/>
    <property type="match status" value="1"/>
</dbReference>
<comment type="caution">
    <text evidence="8">The sequence shown here is derived from an EMBL/GenBank/DDBJ whole genome shotgun (WGS) entry which is preliminary data.</text>
</comment>
<dbReference type="InterPro" id="IPR023054">
    <property type="entry name" value="Sporulation_regulator_WhiA_C"/>
</dbReference>
<sequence>MSFTSATKKELTRIESNTCCRRAELSALVRMNGVMQIARQRILLDITTENAAIARRIYALIKDLYQLQAEVLVRKKVRLKKNNVYLVRLSVRAEEILRDLRILGEGFERVKGIAPDLIEKNCCKRAYLRGAFLAGGSVNNPDSGSYHLEIISTYHDHSEALCRLMNRFRLHAKIIERKKGFVVYVKEGDKIGELLNIIGAHQSLLRFEDVRIMKDMRNSVNRLVNCETANLNKTIQAAMRQIDNIQLIDREIGLDNLPQRLREIAEVRLQHPDITLTELGQMLPGGKVSKSAVNHRLRKLDEIAERLRRKSGGN</sequence>
<feature type="domain" description="WhiA LAGLIDADG-like" evidence="7">
    <location>
        <begin position="125"/>
        <end position="217"/>
    </location>
</feature>
<dbReference type="InterPro" id="IPR027434">
    <property type="entry name" value="Homing_endonucl"/>
</dbReference>
<dbReference type="HAMAP" id="MF_01420">
    <property type="entry name" value="HTH_type_WhiA"/>
    <property type="match status" value="1"/>
</dbReference>
<feature type="domain" description="Sporulation regulator WhiA C-terminal" evidence="5">
    <location>
        <begin position="220"/>
        <end position="304"/>
    </location>
</feature>
<dbReference type="InterPro" id="IPR039518">
    <property type="entry name" value="WhiA_LAGLIDADG_dom"/>
</dbReference>
<gene>
    <name evidence="4 8" type="primary">whiA</name>
    <name evidence="8" type="ORF">JQC72_12235</name>
</gene>
<reference evidence="8" key="1">
    <citation type="journal article" date="2024" name="Int. J. Syst. Evol. Microbiol.">
        <title>Polycladomyces zharkentensis sp. nov., a novel thermophilic cellulose- and starch-degrading member of the Bacillota from a geothermal aquifer in Kazakhstan.</title>
        <authorList>
            <person name="Mashzhan A."/>
            <person name="Kistaubayeva A."/>
            <person name="Javier-Lopez R."/>
            <person name="Bissenova U."/>
            <person name="Bissenbay A."/>
            <person name="Birkeland N.K."/>
        </authorList>
    </citation>
    <scope>NUCLEOTIDE SEQUENCE</scope>
    <source>
        <strain evidence="8">ZKZ2T</strain>
    </source>
</reference>
<evidence type="ECO:0000256" key="3">
    <source>
        <dbReference type="ARBA" id="ARBA00023306"/>
    </source>
</evidence>
<dbReference type="Proteomes" id="UP001177120">
    <property type="component" value="Unassembled WGS sequence"/>
</dbReference>
<dbReference type="NCBIfam" id="TIGR00647">
    <property type="entry name" value="DNA_bind_WhiA"/>
    <property type="match status" value="1"/>
</dbReference>
<dbReference type="RefSeq" id="WP_205496077.1">
    <property type="nucleotide sequence ID" value="NZ_JAFHAP010000011.1"/>
</dbReference>
<name>A0ABS2WL57_9BACL</name>
<evidence type="ECO:0000256" key="4">
    <source>
        <dbReference type="HAMAP-Rule" id="MF_01420"/>
    </source>
</evidence>
<keyword evidence="2 4" id="KW-0238">DNA-binding</keyword>
<dbReference type="InterPro" id="IPR018478">
    <property type="entry name" value="Sporu_reg_WhiA_N_dom"/>
</dbReference>